<name>A0A5P1EAA3_ASPOF</name>
<evidence type="ECO:0000313" key="18">
    <source>
        <dbReference type="Proteomes" id="UP000243459"/>
    </source>
</evidence>
<keyword evidence="6 15" id="KW-0326">Glycosidase</keyword>
<dbReference type="GO" id="GO:0071555">
    <property type="term" value="P:cell wall organization"/>
    <property type="evidence" value="ECO:0007669"/>
    <property type="project" value="UniProtKB-KW"/>
</dbReference>
<evidence type="ECO:0000256" key="11">
    <source>
        <dbReference type="ARBA" id="ARBA00057651"/>
    </source>
</evidence>
<dbReference type="FunFam" id="2.160.20.10:FF:000004">
    <property type="entry name" value="Pectin lyase-like superfamily protein"/>
    <property type="match status" value="1"/>
</dbReference>
<evidence type="ECO:0000256" key="7">
    <source>
        <dbReference type="ARBA" id="ARBA00023316"/>
    </source>
</evidence>
<dbReference type="SUPFAM" id="SSF51126">
    <property type="entry name" value="Pectin lyase-like"/>
    <property type="match status" value="1"/>
</dbReference>
<evidence type="ECO:0000256" key="13">
    <source>
        <dbReference type="ARBA" id="ARBA00083621"/>
    </source>
</evidence>
<feature type="active site" evidence="14">
    <location>
        <position position="235"/>
    </location>
</feature>
<comment type="function">
    <text evidence="11">May function in depolymerizing pectin during pollen development, germination, and tube growth. Acts as an exo-polygalacturonase.</text>
</comment>
<gene>
    <name evidence="17" type="ORF">A4U43_C09F5220</name>
</gene>
<comment type="similarity">
    <text evidence="2 15">Belongs to the glycosyl hydrolase 28 family.</text>
</comment>
<evidence type="ECO:0000256" key="5">
    <source>
        <dbReference type="ARBA" id="ARBA00022801"/>
    </source>
</evidence>
<evidence type="ECO:0000256" key="10">
    <source>
        <dbReference type="ARBA" id="ARBA00048766"/>
    </source>
</evidence>
<dbReference type="Gene3D" id="2.160.20.10">
    <property type="entry name" value="Single-stranded right-handed beta-helix, Pectin lyase-like"/>
    <property type="match status" value="1"/>
</dbReference>
<dbReference type="GO" id="GO:0004650">
    <property type="term" value="F:polygalacturonase activity"/>
    <property type="evidence" value="ECO:0007669"/>
    <property type="project" value="InterPro"/>
</dbReference>
<dbReference type="OMA" id="QNYCPNE"/>
<dbReference type="Pfam" id="PF00295">
    <property type="entry name" value="Glyco_hydro_28"/>
    <property type="match status" value="1"/>
</dbReference>
<keyword evidence="18" id="KW-1185">Reference proteome</keyword>
<evidence type="ECO:0000256" key="1">
    <source>
        <dbReference type="ARBA" id="ARBA00004191"/>
    </source>
</evidence>
<keyword evidence="3" id="KW-0134">Cell wall</keyword>
<sequence length="386" mass="41094">MANTMNFLLTALAFISLSNLAMGSFNIMDFGAKPNGRTDSGQAFLAAWAKACRSRRPASIYVPAGRFLLGQATFEGPCRNSRVSIFIDGTIVAPNGYSSLLKWMHFVNVNGLEIIGGTLDGRGRALWSCKLAGRRCPIGATSLIIAKSKNVLISGLTSINPELIHISIQYSHGVTLQKVKISAPNNSPNTDGVHVQNSVGVTVTGSTIRTGDDCVSMKAGVENVLIERVYCGPGHGISIGSLGDVRKEEGVQNITVKSVVFSGTQNGLRIKTWGKPSTGFVKGVTFQHSVMYNVRNPIIIDQNYCPSKINCPNQHSGIKISDVSFSNIKGSSASKVAMTFDCSKKNPCTGIGLKNIKLTYGKIKAESFCRNAGGRSSGSVIPPSCL</sequence>
<evidence type="ECO:0000256" key="3">
    <source>
        <dbReference type="ARBA" id="ARBA00022512"/>
    </source>
</evidence>
<dbReference type="EMBL" id="CM007389">
    <property type="protein sequence ID" value="ONK57886.1"/>
    <property type="molecule type" value="Genomic_DNA"/>
</dbReference>
<feature type="chain" id="PRO_5024308954" description="Exopolygalacturonase" evidence="16">
    <location>
        <begin position="24"/>
        <end position="386"/>
    </location>
</feature>
<evidence type="ECO:0000256" key="4">
    <source>
        <dbReference type="ARBA" id="ARBA00022525"/>
    </source>
</evidence>
<keyword evidence="5 15" id="KW-0378">Hydrolase</keyword>
<evidence type="ECO:0000256" key="9">
    <source>
        <dbReference type="ARBA" id="ARBA00043142"/>
    </source>
</evidence>
<dbReference type="InterPro" id="IPR011050">
    <property type="entry name" value="Pectin_lyase_fold/virulence"/>
</dbReference>
<dbReference type="PROSITE" id="PS00502">
    <property type="entry name" value="POLYGALACTURONASE"/>
    <property type="match status" value="1"/>
</dbReference>
<feature type="signal peptide" evidence="16">
    <location>
        <begin position="1"/>
        <end position="23"/>
    </location>
</feature>
<evidence type="ECO:0000256" key="6">
    <source>
        <dbReference type="ARBA" id="ARBA00023295"/>
    </source>
</evidence>
<keyword evidence="7" id="KW-0961">Cell wall biogenesis/degradation</keyword>
<dbReference type="EC" id="3.2.1.67" evidence="8"/>
<dbReference type="GO" id="GO:0047911">
    <property type="term" value="F:galacturan 1,4-alpha-galacturonidase activity"/>
    <property type="evidence" value="ECO:0007669"/>
    <property type="project" value="UniProtKB-EC"/>
</dbReference>
<organism evidence="17 18">
    <name type="scientific">Asparagus officinalis</name>
    <name type="common">Garden asparagus</name>
    <dbReference type="NCBI Taxonomy" id="4686"/>
    <lineage>
        <taxon>Eukaryota</taxon>
        <taxon>Viridiplantae</taxon>
        <taxon>Streptophyta</taxon>
        <taxon>Embryophyta</taxon>
        <taxon>Tracheophyta</taxon>
        <taxon>Spermatophyta</taxon>
        <taxon>Magnoliopsida</taxon>
        <taxon>Liliopsida</taxon>
        <taxon>Asparagales</taxon>
        <taxon>Asparagaceae</taxon>
        <taxon>Asparagoideae</taxon>
        <taxon>Asparagus</taxon>
    </lineage>
</organism>
<accession>A0A5P1EAA3</accession>
<keyword evidence="16" id="KW-0732">Signal</keyword>
<dbReference type="InterPro" id="IPR006626">
    <property type="entry name" value="PbH1"/>
</dbReference>
<dbReference type="GO" id="GO:0005975">
    <property type="term" value="P:carbohydrate metabolic process"/>
    <property type="evidence" value="ECO:0007669"/>
    <property type="project" value="InterPro"/>
</dbReference>
<evidence type="ECO:0000256" key="8">
    <source>
        <dbReference type="ARBA" id="ARBA00038933"/>
    </source>
</evidence>
<dbReference type="SMART" id="SM00710">
    <property type="entry name" value="PbH1"/>
    <property type="match status" value="6"/>
</dbReference>
<keyword evidence="4" id="KW-0964">Secreted</keyword>
<dbReference type="PANTHER" id="PTHR31375">
    <property type="match status" value="1"/>
</dbReference>
<dbReference type="AlphaFoldDB" id="A0A5P1EAA3"/>
<evidence type="ECO:0000256" key="12">
    <source>
        <dbReference type="ARBA" id="ARBA00068298"/>
    </source>
</evidence>
<proteinExistence type="inferred from homology"/>
<comment type="subcellular location">
    <subcellularLocation>
        <location evidence="1">Secreted</location>
        <location evidence="1">Cell wall</location>
    </subcellularLocation>
</comment>
<dbReference type="InterPro" id="IPR000743">
    <property type="entry name" value="Glyco_hydro_28"/>
</dbReference>
<dbReference type="InterPro" id="IPR012334">
    <property type="entry name" value="Pectin_lyas_fold"/>
</dbReference>
<evidence type="ECO:0000256" key="16">
    <source>
        <dbReference type="SAM" id="SignalP"/>
    </source>
</evidence>
<evidence type="ECO:0000256" key="2">
    <source>
        <dbReference type="ARBA" id="ARBA00008834"/>
    </source>
</evidence>
<comment type="catalytic activity">
    <reaction evidence="10">
        <text>[(1-&gt;4)-alpha-D-galacturonosyl](n) + H2O = alpha-D-galacturonate + [(1-&gt;4)-alpha-D-galacturonosyl](n-1)</text>
        <dbReference type="Rhea" id="RHEA:14117"/>
        <dbReference type="Rhea" id="RHEA-COMP:14570"/>
        <dbReference type="Rhea" id="RHEA-COMP:14572"/>
        <dbReference type="ChEBI" id="CHEBI:15377"/>
        <dbReference type="ChEBI" id="CHEBI:58658"/>
        <dbReference type="ChEBI" id="CHEBI:140523"/>
        <dbReference type="EC" id="3.2.1.67"/>
    </reaction>
</comment>
<protein>
    <recommendedName>
        <fullName evidence="12">Exopolygalacturonase</fullName>
        <ecNumber evidence="8">3.2.1.67</ecNumber>
    </recommendedName>
    <alternativeName>
        <fullName evidence="9">Galacturan 1,4-alpha-galacturonidase</fullName>
    </alternativeName>
    <alternativeName>
        <fullName evidence="13">Pectinase</fullName>
    </alternativeName>
</protein>
<evidence type="ECO:0000313" key="17">
    <source>
        <dbReference type="EMBL" id="ONK57886.1"/>
    </source>
</evidence>
<evidence type="ECO:0000256" key="14">
    <source>
        <dbReference type="PROSITE-ProRule" id="PRU10052"/>
    </source>
</evidence>
<reference evidence="18" key="1">
    <citation type="journal article" date="2017" name="Nat. Commun.">
        <title>The asparagus genome sheds light on the origin and evolution of a young Y chromosome.</title>
        <authorList>
            <person name="Harkess A."/>
            <person name="Zhou J."/>
            <person name="Xu C."/>
            <person name="Bowers J.E."/>
            <person name="Van der Hulst R."/>
            <person name="Ayyampalayam S."/>
            <person name="Mercati F."/>
            <person name="Riccardi P."/>
            <person name="McKain M.R."/>
            <person name="Kakrana A."/>
            <person name="Tang H."/>
            <person name="Ray J."/>
            <person name="Groenendijk J."/>
            <person name="Arikit S."/>
            <person name="Mathioni S.M."/>
            <person name="Nakano M."/>
            <person name="Shan H."/>
            <person name="Telgmann-Rauber A."/>
            <person name="Kanno A."/>
            <person name="Yue Z."/>
            <person name="Chen H."/>
            <person name="Li W."/>
            <person name="Chen Y."/>
            <person name="Xu X."/>
            <person name="Zhang Y."/>
            <person name="Luo S."/>
            <person name="Chen H."/>
            <person name="Gao J."/>
            <person name="Mao Z."/>
            <person name="Pires J.C."/>
            <person name="Luo M."/>
            <person name="Kudrna D."/>
            <person name="Wing R.A."/>
            <person name="Meyers B.C."/>
            <person name="Yi K."/>
            <person name="Kong H."/>
            <person name="Lavrijsen P."/>
            <person name="Sunseri F."/>
            <person name="Falavigna A."/>
            <person name="Ye Y."/>
            <person name="Leebens-Mack J.H."/>
            <person name="Chen G."/>
        </authorList>
    </citation>
    <scope>NUCLEOTIDE SEQUENCE [LARGE SCALE GENOMIC DNA]</scope>
    <source>
        <strain evidence="18">cv. DH0086</strain>
    </source>
</reference>
<evidence type="ECO:0000256" key="15">
    <source>
        <dbReference type="RuleBase" id="RU361169"/>
    </source>
</evidence>
<dbReference type="Gramene" id="ONK57886">
    <property type="protein sequence ID" value="ONK57886"/>
    <property type="gene ID" value="A4U43_C09F5220"/>
</dbReference>
<dbReference type="Proteomes" id="UP000243459">
    <property type="component" value="Chromosome 9"/>
</dbReference>